<feature type="transmembrane region" description="Helical" evidence="1">
    <location>
        <begin position="80"/>
        <end position="99"/>
    </location>
</feature>
<evidence type="ECO:0000313" key="2">
    <source>
        <dbReference type="EMBL" id="KAF2716095.1"/>
    </source>
</evidence>
<keyword evidence="1" id="KW-0472">Membrane</keyword>
<dbReference type="AlphaFoldDB" id="A0A9P4PYD0"/>
<dbReference type="EMBL" id="MU003896">
    <property type="protein sequence ID" value="KAF2716095.1"/>
    <property type="molecule type" value="Genomic_DNA"/>
</dbReference>
<reference evidence="2" key="1">
    <citation type="journal article" date="2020" name="Stud. Mycol.">
        <title>101 Dothideomycetes genomes: a test case for predicting lifestyles and emergence of pathogens.</title>
        <authorList>
            <person name="Haridas S."/>
            <person name="Albert R."/>
            <person name="Binder M."/>
            <person name="Bloem J."/>
            <person name="Labutti K."/>
            <person name="Salamov A."/>
            <person name="Andreopoulos B."/>
            <person name="Baker S."/>
            <person name="Barry K."/>
            <person name="Bills G."/>
            <person name="Bluhm B."/>
            <person name="Cannon C."/>
            <person name="Castanera R."/>
            <person name="Culley D."/>
            <person name="Daum C."/>
            <person name="Ezra D."/>
            <person name="Gonzalez J."/>
            <person name="Henrissat B."/>
            <person name="Kuo A."/>
            <person name="Liang C."/>
            <person name="Lipzen A."/>
            <person name="Lutzoni F."/>
            <person name="Magnuson J."/>
            <person name="Mondo S."/>
            <person name="Nolan M."/>
            <person name="Ohm R."/>
            <person name="Pangilinan J."/>
            <person name="Park H.-J."/>
            <person name="Ramirez L."/>
            <person name="Alfaro M."/>
            <person name="Sun H."/>
            <person name="Tritt A."/>
            <person name="Yoshinaga Y."/>
            <person name="Zwiers L.-H."/>
            <person name="Turgeon B."/>
            <person name="Goodwin S."/>
            <person name="Spatafora J."/>
            <person name="Crous P."/>
            <person name="Grigoriev I."/>
        </authorList>
    </citation>
    <scope>NUCLEOTIDE SEQUENCE</scope>
    <source>
        <strain evidence="2">CBS 116435</strain>
    </source>
</reference>
<protein>
    <submittedName>
        <fullName evidence="2">Uncharacterized protein</fullName>
    </submittedName>
</protein>
<dbReference type="Proteomes" id="UP000799441">
    <property type="component" value="Unassembled WGS sequence"/>
</dbReference>
<sequence length="220" mass="24054">MYNCSRVNDSLAPWLDRIAIRRASPNEKTHRKAGRLDSGKKRDGRSSSVLLLDGYVLLSLSYQLGASVSLWIMMFLIHRIMILALGTVAAAQSLALTLVERQTTTSSNQGSSEAPLLLPTFTTTTSLAQVNSTDIPGITGVDSNITTWAKHWGWVGCSDDKKGAVLQGLPEAYSVLGSGNVYCIDEHWHNYVAMEYLGSSYFATSNWHSQIKSISKANIV</sequence>
<evidence type="ECO:0000256" key="1">
    <source>
        <dbReference type="SAM" id="Phobius"/>
    </source>
</evidence>
<keyword evidence="1" id="KW-1133">Transmembrane helix</keyword>
<accession>A0A9P4PYD0</accession>
<keyword evidence="1" id="KW-0812">Transmembrane</keyword>
<evidence type="ECO:0000313" key="3">
    <source>
        <dbReference type="Proteomes" id="UP000799441"/>
    </source>
</evidence>
<proteinExistence type="predicted"/>
<organism evidence="2 3">
    <name type="scientific">Polychaeton citri CBS 116435</name>
    <dbReference type="NCBI Taxonomy" id="1314669"/>
    <lineage>
        <taxon>Eukaryota</taxon>
        <taxon>Fungi</taxon>
        <taxon>Dikarya</taxon>
        <taxon>Ascomycota</taxon>
        <taxon>Pezizomycotina</taxon>
        <taxon>Dothideomycetes</taxon>
        <taxon>Dothideomycetidae</taxon>
        <taxon>Capnodiales</taxon>
        <taxon>Capnodiaceae</taxon>
        <taxon>Polychaeton</taxon>
    </lineage>
</organism>
<keyword evidence="3" id="KW-1185">Reference proteome</keyword>
<name>A0A9P4PYD0_9PEZI</name>
<gene>
    <name evidence="2" type="ORF">K431DRAFT_298947</name>
</gene>
<feature type="transmembrane region" description="Helical" evidence="1">
    <location>
        <begin position="50"/>
        <end position="74"/>
    </location>
</feature>
<comment type="caution">
    <text evidence="2">The sequence shown here is derived from an EMBL/GenBank/DDBJ whole genome shotgun (WGS) entry which is preliminary data.</text>
</comment>